<dbReference type="PANTHER" id="PTHR32097">
    <property type="entry name" value="CAMP-BINDING PROTEIN 1-RELATED"/>
    <property type="match status" value="1"/>
</dbReference>
<evidence type="ECO:0000313" key="3">
    <source>
        <dbReference type="Proteomes" id="UP000468735"/>
    </source>
</evidence>
<sequence>MSISLQKGQKVSLAKPGGGTLTRVKMGLGWDAVAKKGLFGKKGKAQSIDLDASCLLFDASGNLADTVWFRQLRSKDGSVLHTGDNLTGEGEGDDEVINVDLQSLPANITQLVFTVNSFTGQDFSQIENAFCRLVDEGTGQELARYDLSGSGQHNAQIMAKVSRDGQGWSMTAIGAIATGRTVQHLVPAVTPHL</sequence>
<dbReference type="OrthoDB" id="56224at2"/>
<feature type="domain" description="TerD" evidence="1">
    <location>
        <begin position="1"/>
        <end position="178"/>
    </location>
</feature>
<evidence type="ECO:0000259" key="1">
    <source>
        <dbReference type="Pfam" id="PF02342"/>
    </source>
</evidence>
<dbReference type="EMBL" id="WBMT01000013">
    <property type="protein sequence ID" value="KAB2345725.1"/>
    <property type="molecule type" value="Genomic_DNA"/>
</dbReference>
<dbReference type="CDD" id="cd06974">
    <property type="entry name" value="TerD_like"/>
    <property type="match status" value="1"/>
</dbReference>
<organism evidence="2 3">
    <name type="scientific">Actinomadura rudentiformis</name>
    <dbReference type="NCBI Taxonomy" id="359158"/>
    <lineage>
        <taxon>Bacteria</taxon>
        <taxon>Bacillati</taxon>
        <taxon>Actinomycetota</taxon>
        <taxon>Actinomycetes</taxon>
        <taxon>Streptosporangiales</taxon>
        <taxon>Thermomonosporaceae</taxon>
        <taxon>Actinomadura</taxon>
    </lineage>
</organism>
<accession>A0A6H9YHE8</accession>
<gene>
    <name evidence="2" type="ORF">F8566_26690</name>
</gene>
<dbReference type="PANTHER" id="PTHR32097:SF17">
    <property type="entry name" value="CAMP-BINDING PROTEIN 1-RELATED"/>
    <property type="match status" value="1"/>
</dbReference>
<dbReference type="Pfam" id="PF02342">
    <property type="entry name" value="TerD"/>
    <property type="match status" value="1"/>
</dbReference>
<evidence type="ECO:0000313" key="2">
    <source>
        <dbReference type="EMBL" id="KAB2345725.1"/>
    </source>
</evidence>
<dbReference type="Proteomes" id="UP000468735">
    <property type="component" value="Unassembled WGS sequence"/>
</dbReference>
<protein>
    <submittedName>
        <fullName evidence="2">TerD family protein</fullName>
    </submittedName>
</protein>
<dbReference type="InterPro" id="IPR051324">
    <property type="entry name" value="Stress/Tellurium_Resist"/>
</dbReference>
<dbReference type="RefSeq" id="WP_151564748.1">
    <property type="nucleotide sequence ID" value="NZ_WBMT01000013.1"/>
</dbReference>
<reference evidence="2 3" key="1">
    <citation type="submission" date="2019-09" db="EMBL/GenBank/DDBJ databases">
        <title>Actinomadura physcomitrii sp. nov., a novel actinomycete isolated from moss [Physcomitrium sphaericum (Ludw) Fuernr].</title>
        <authorList>
            <person name="Zhuang X."/>
            <person name="Liu C."/>
        </authorList>
    </citation>
    <scope>NUCLEOTIDE SEQUENCE [LARGE SCALE GENOMIC DNA]</scope>
    <source>
        <strain evidence="2 3">HMC1</strain>
    </source>
</reference>
<keyword evidence="3" id="KW-1185">Reference proteome</keyword>
<dbReference type="Gene3D" id="2.60.60.30">
    <property type="entry name" value="sav2460 like domains"/>
    <property type="match status" value="1"/>
</dbReference>
<proteinExistence type="predicted"/>
<comment type="caution">
    <text evidence="2">The sequence shown here is derived from an EMBL/GenBank/DDBJ whole genome shotgun (WGS) entry which is preliminary data.</text>
</comment>
<dbReference type="AlphaFoldDB" id="A0A6H9YHE8"/>
<dbReference type="InterPro" id="IPR003325">
    <property type="entry name" value="TerD"/>
</dbReference>
<name>A0A6H9YHE8_9ACTN</name>